<feature type="domain" description="Glycosyl hydrolase family 38 C-terminal" evidence="1">
    <location>
        <begin position="1"/>
        <end position="86"/>
    </location>
</feature>
<dbReference type="GO" id="GO:0006013">
    <property type="term" value="P:mannose metabolic process"/>
    <property type="evidence" value="ECO:0007669"/>
    <property type="project" value="InterPro"/>
</dbReference>
<dbReference type="InterPro" id="IPR041147">
    <property type="entry name" value="GH38_C"/>
</dbReference>
<organism evidence="3">
    <name type="scientific">Clostridium perfringens</name>
    <dbReference type="NCBI Taxonomy" id="1502"/>
    <lineage>
        <taxon>Bacteria</taxon>
        <taxon>Bacillati</taxon>
        <taxon>Bacillota</taxon>
        <taxon>Clostridia</taxon>
        <taxon>Eubacteriales</taxon>
        <taxon>Clostridiaceae</taxon>
        <taxon>Clostridium</taxon>
    </lineage>
</organism>
<keyword evidence="3" id="KW-0378">Hydrolase</keyword>
<dbReference type="EMBL" id="KP739975">
    <property type="protein sequence ID" value="AKF16637.1"/>
    <property type="molecule type" value="Genomic_DNA"/>
</dbReference>
<sequence>MLRTSFNTNVYTREADCEIQFGTIKRPTHGNTSWDMAKGEICAQRWIDLSQRDYGVALINDSKYGHNVSETKIDLNLLRSPGYPDPNADRGEHEFTYCLFPHRGDYIEGNVVHEAHEVNVPIQVIYSENLGENLVKEAMASIDCENVIIDTIKKAEDGDQMIIRLYECHGEDAKAKVNINVPYEKVEMVNLIEDSIDGKELNKETMHLTFKPFEVHTLKVTLK</sequence>
<protein>
    <submittedName>
        <fullName evidence="3">Alpha-mannosidase</fullName>
        <ecNumber evidence="3">3.2.1.24</ecNumber>
    </submittedName>
</protein>
<evidence type="ECO:0000259" key="2">
    <source>
        <dbReference type="Pfam" id="PF17677"/>
    </source>
</evidence>
<proteinExistence type="predicted"/>
<reference evidence="3" key="1">
    <citation type="journal article" date="2015" name="PLoS ONE">
        <title>A Novel Pore-Forming Toxin in Type A Clostridium perfringens Is Associated with Both Fatal Canine Hemorrhagic Gastroenteritis and Fatal Foal Necrotizing Enterocolitis.</title>
        <authorList>
            <person name="Gohari I.M."/>
            <person name="Parreira V.R."/>
            <person name="Nowell V.J."/>
            <person name="Nicholson V.M."/>
            <person name="Oliphant K."/>
            <person name="Prescott J.F."/>
        </authorList>
    </citation>
    <scope>NUCLEOTIDE SEQUENCE</scope>
    <source>
        <strain evidence="3">JP718</strain>
        <plasmid evidence="3">pCP718netF</plasmid>
    </source>
</reference>
<accession>A0A0N7BSS6</accession>
<dbReference type="Pfam" id="PF07748">
    <property type="entry name" value="Glyco_hydro_38C"/>
    <property type="match status" value="1"/>
</dbReference>
<dbReference type="PANTHER" id="PTHR46017">
    <property type="entry name" value="ALPHA-MANNOSIDASE 2C1"/>
    <property type="match status" value="1"/>
</dbReference>
<feature type="domain" description="Glycosyl hydrolases family 38 C-terminal" evidence="2">
    <location>
        <begin position="146"/>
        <end position="218"/>
    </location>
</feature>
<geneLocation type="plasmid" evidence="3">
    <name>pCP718netF</name>
</geneLocation>
<keyword evidence="3" id="KW-0326">Glycosidase</keyword>
<evidence type="ECO:0000259" key="1">
    <source>
        <dbReference type="Pfam" id="PF07748"/>
    </source>
</evidence>
<dbReference type="Gene3D" id="2.60.40.2220">
    <property type="match status" value="1"/>
</dbReference>
<dbReference type="GO" id="GO:0030246">
    <property type="term" value="F:carbohydrate binding"/>
    <property type="evidence" value="ECO:0007669"/>
    <property type="project" value="InterPro"/>
</dbReference>
<dbReference type="Gene3D" id="2.70.98.30">
    <property type="entry name" value="Golgi alpha-mannosidase II, domain 4"/>
    <property type="match status" value="1"/>
</dbReference>
<evidence type="ECO:0000313" key="3">
    <source>
        <dbReference type="EMBL" id="AKF16637.1"/>
    </source>
</evidence>
<keyword evidence="3" id="KW-0614">Plasmid</keyword>
<name>A0A0N7BSS6_CLOPF</name>
<dbReference type="AlphaFoldDB" id="A0A0N7BSS6"/>
<dbReference type="EC" id="3.2.1.24" evidence="3"/>
<dbReference type="PANTHER" id="PTHR46017:SF1">
    <property type="entry name" value="ALPHA-MANNOSIDASE 2C1"/>
    <property type="match status" value="1"/>
</dbReference>
<dbReference type="GO" id="GO:0009313">
    <property type="term" value="P:oligosaccharide catabolic process"/>
    <property type="evidence" value="ECO:0007669"/>
    <property type="project" value="TreeGrafter"/>
</dbReference>
<dbReference type="GO" id="GO:0004559">
    <property type="term" value="F:alpha-mannosidase activity"/>
    <property type="evidence" value="ECO:0007669"/>
    <property type="project" value="UniProtKB-EC"/>
</dbReference>
<dbReference type="Pfam" id="PF17677">
    <property type="entry name" value="Glyco_hydro38C2"/>
    <property type="match status" value="1"/>
</dbReference>
<dbReference type="InterPro" id="IPR011013">
    <property type="entry name" value="Gal_mutarotase_sf_dom"/>
</dbReference>
<dbReference type="SUPFAM" id="SSF74650">
    <property type="entry name" value="Galactose mutarotase-like"/>
    <property type="match status" value="1"/>
</dbReference>
<dbReference type="InterPro" id="IPR011682">
    <property type="entry name" value="Glyco_hydro_38_C"/>
</dbReference>